<evidence type="ECO:0000259" key="11">
    <source>
        <dbReference type="PROSITE" id="PS50059"/>
    </source>
</evidence>
<comment type="subcellular location">
    <subcellularLocation>
        <location evidence="2">Cytoplasm</location>
    </subcellularLocation>
</comment>
<comment type="similarity">
    <text evidence="3 10">Belongs to the FKBP-type PPIase family.</text>
</comment>
<evidence type="ECO:0000256" key="2">
    <source>
        <dbReference type="ARBA" id="ARBA00004496"/>
    </source>
</evidence>
<dbReference type="Proteomes" id="UP000070675">
    <property type="component" value="Unassembled WGS sequence"/>
</dbReference>
<evidence type="ECO:0000313" key="13">
    <source>
        <dbReference type="Proteomes" id="UP000070675"/>
    </source>
</evidence>
<keyword evidence="13" id="KW-1185">Reference proteome</keyword>
<dbReference type="EC" id="5.2.1.8" evidence="10"/>
<keyword evidence="7 9" id="KW-0413">Isomerase</keyword>
<comment type="catalytic activity">
    <reaction evidence="1 9 10">
        <text>[protein]-peptidylproline (omega=180) = [protein]-peptidylproline (omega=0)</text>
        <dbReference type="Rhea" id="RHEA:16237"/>
        <dbReference type="Rhea" id="RHEA-COMP:10747"/>
        <dbReference type="Rhea" id="RHEA-COMP:10748"/>
        <dbReference type="ChEBI" id="CHEBI:83833"/>
        <dbReference type="ChEBI" id="CHEBI:83834"/>
        <dbReference type="EC" id="5.2.1.8"/>
    </reaction>
</comment>
<evidence type="ECO:0000313" key="12">
    <source>
        <dbReference type="EMBL" id="KXB35063.1"/>
    </source>
</evidence>
<dbReference type="Pfam" id="PF00254">
    <property type="entry name" value="FKBP_C"/>
    <property type="match status" value="1"/>
</dbReference>
<keyword evidence="4" id="KW-0963">Cytoplasm</keyword>
<gene>
    <name evidence="12" type="ORF">HMPREF3192_00428</name>
</gene>
<dbReference type="RefSeq" id="WP_066304860.1">
    <property type="nucleotide sequence ID" value="NZ_KQ959487.1"/>
</dbReference>
<dbReference type="AlphaFoldDB" id="A0A133XVY0"/>
<keyword evidence="5 9" id="KW-0697">Rotamase</keyword>
<evidence type="ECO:0000256" key="3">
    <source>
        <dbReference type="ARBA" id="ARBA00006577"/>
    </source>
</evidence>
<evidence type="ECO:0000256" key="7">
    <source>
        <dbReference type="ARBA" id="ARBA00023235"/>
    </source>
</evidence>
<comment type="function">
    <text evidence="8">Also involved in hydrogenase metallocenter assembly, probably by participating in the nickel insertion step. This function in hydrogenase biosynthesis requires chaperone activity and the presence of the metal-binding domain, but not PPIase activity.</text>
</comment>
<accession>A0A133XVY0</accession>
<dbReference type="GO" id="GO:0042026">
    <property type="term" value="P:protein refolding"/>
    <property type="evidence" value="ECO:0007669"/>
    <property type="project" value="UniProtKB-ARBA"/>
</dbReference>
<dbReference type="PANTHER" id="PTHR47861:SF3">
    <property type="entry name" value="FKBP-TYPE PEPTIDYL-PROLYL CIS-TRANS ISOMERASE SLYD"/>
    <property type="match status" value="1"/>
</dbReference>
<dbReference type="GO" id="GO:0005737">
    <property type="term" value="C:cytoplasm"/>
    <property type="evidence" value="ECO:0007669"/>
    <property type="project" value="UniProtKB-SubCell"/>
</dbReference>
<dbReference type="STRING" id="1393034.HMPREF3192_00428"/>
<evidence type="ECO:0000256" key="5">
    <source>
        <dbReference type="ARBA" id="ARBA00023110"/>
    </source>
</evidence>
<proteinExistence type="inferred from homology"/>
<protein>
    <recommendedName>
        <fullName evidence="10">Peptidyl-prolyl cis-trans isomerase</fullName>
        <ecNumber evidence="10">5.2.1.8</ecNumber>
    </recommendedName>
</protein>
<evidence type="ECO:0000256" key="10">
    <source>
        <dbReference type="RuleBase" id="RU003915"/>
    </source>
</evidence>
<organism evidence="12 13">
    <name type="scientific">Atopobium deltae</name>
    <dbReference type="NCBI Taxonomy" id="1393034"/>
    <lineage>
        <taxon>Bacteria</taxon>
        <taxon>Bacillati</taxon>
        <taxon>Actinomycetota</taxon>
        <taxon>Coriobacteriia</taxon>
        <taxon>Coriobacteriales</taxon>
        <taxon>Atopobiaceae</taxon>
        <taxon>Atopobium</taxon>
    </lineage>
</organism>
<name>A0A133XVY0_9ACTN</name>
<sequence length="144" mass="15900">MSNKGKKLSVHYRGTLEDGTQFDSSYDRDEPLSFVCGAGQMISGFDKAVEDMQINEKKRVILQPHEAYGERNEALVFSFDRSLVPGAEKLQLGDHVQLSTAQGMPIPAQVTELSDTTIQVDANHELAGKNLIFDIELMGVEDAQ</sequence>
<evidence type="ECO:0000256" key="8">
    <source>
        <dbReference type="ARBA" id="ARBA00037071"/>
    </source>
</evidence>
<dbReference type="PATRIC" id="fig|1393034.3.peg.412"/>
<feature type="domain" description="PPIase FKBP-type" evidence="11">
    <location>
        <begin position="5"/>
        <end position="90"/>
    </location>
</feature>
<keyword evidence="6" id="KW-0143">Chaperone</keyword>
<dbReference type="SUPFAM" id="SSF54534">
    <property type="entry name" value="FKBP-like"/>
    <property type="match status" value="1"/>
</dbReference>
<dbReference type="PANTHER" id="PTHR47861">
    <property type="entry name" value="FKBP-TYPE PEPTIDYL-PROLYL CIS-TRANS ISOMERASE SLYD"/>
    <property type="match status" value="1"/>
</dbReference>
<dbReference type="OrthoDB" id="25996at2"/>
<evidence type="ECO:0000256" key="9">
    <source>
        <dbReference type="PROSITE-ProRule" id="PRU00277"/>
    </source>
</evidence>
<evidence type="ECO:0000256" key="6">
    <source>
        <dbReference type="ARBA" id="ARBA00023186"/>
    </source>
</evidence>
<dbReference type="Gene3D" id="3.10.50.40">
    <property type="match status" value="1"/>
</dbReference>
<dbReference type="GO" id="GO:0003755">
    <property type="term" value="F:peptidyl-prolyl cis-trans isomerase activity"/>
    <property type="evidence" value="ECO:0007669"/>
    <property type="project" value="UniProtKB-UniRule"/>
</dbReference>
<dbReference type="InterPro" id="IPR001179">
    <property type="entry name" value="PPIase_FKBP_dom"/>
</dbReference>
<dbReference type="InterPro" id="IPR046357">
    <property type="entry name" value="PPIase_dom_sf"/>
</dbReference>
<reference evidence="13" key="1">
    <citation type="submission" date="2016-01" db="EMBL/GenBank/DDBJ databases">
        <authorList>
            <person name="Mitreva M."/>
            <person name="Pepin K.H."/>
            <person name="Mihindukulasuriya K.A."/>
            <person name="Fulton R."/>
            <person name="Fronick C."/>
            <person name="O'Laughlin M."/>
            <person name="Miner T."/>
            <person name="Herter B."/>
            <person name="Rosa B.A."/>
            <person name="Cordes M."/>
            <person name="Tomlinson C."/>
            <person name="Wollam A."/>
            <person name="Palsikar V.B."/>
            <person name="Mardis E.R."/>
            <person name="Wilson R.K."/>
        </authorList>
    </citation>
    <scope>NUCLEOTIDE SEQUENCE [LARGE SCALE GENOMIC DNA]</scope>
    <source>
        <strain evidence="13">DNF00019</strain>
    </source>
</reference>
<evidence type="ECO:0000256" key="4">
    <source>
        <dbReference type="ARBA" id="ARBA00022490"/>
    </source>
</evidence>
<dbReference type="EMBL" id="LSCR01000006">
    <property type="protein sequence ID" value="KXB35063.1"/>
    <property type="molecule type" value="Genomic_DNA"/>
</dbReference>
<dbReference type="PROSITE" id="PS50059">
    <property type="entry name" value="FKBP_PPIASE"/>
    <property type="match status" value="1"/>
</dbReference>
<comment type="caution">
    <text evidence="12">The sequence shown here is derived from an EMBL/GenBank/DDBJ whole genome shotgun (WGS) entry which is preliminary data.</text>
</comment>
<evidence type="ECO:0000256" key="1">
    <source>
        <dbReference type="ARBA" id="ARBA00000971"/>
    </source>
</evidence>